<dbReference type="InterPro" id="IPR011008">
    <property type="entry name" value="Dimeric_a/b-barrel"/>
</dbReference>
<dbReference type="Gene3D" id="3.30.70.920">
    <property type="match status" value="1"/>
</dbReference>
<dbReference type="Gene3D" id="1.10.10.10">
    <property type="entry name" value="Winged helix-like DNA-binding domain superfamily/Winged helix DNA-binding domain"/>
    <property type="match status" value="1"/>
</dbReference>
<keyword evidence="1" id="KW-0805">Transcription regulation</keyword>
<keyword evidence="3" id="KW-0804">Transcription</keyword>
<dbReference type="AlphaFoldDB" id="A0A9E5JR41"/>
<dbReference type="GO" id="GO:0043565">
    <property type="term" value="F:sequence-specific DNA binding"/>
    <property type="evidence" value="ECO:0007669"/>
    <property type="project" value="InterPro"/>
</dbReference>
<dbReference type="GO" id="GO:0005829">
    <property type="term" value="C:cytosol"/>
    <property type="evidence" value="ECO:0007669"/>
    <property type="project" value="TreeGrafter"/>
</dbReference>
<dbReference type="InterPro" id="IPR000485">
    <property type="entry name" value="AsnC-type_HTH_dom"/>
</dbReference>
<dbReference type="Proteomes" id="UP000787472">
    <property type="component" value="Unassembled WGS sequence"/>
</dbReference>
<evidence type="ECO:0000256" key="1">
    <source>
        <dbReference type="ARBA" id="ARBA00023015"/>
    </source>
</evidence>
<evidence type="ECO:0000256" key="2">
    <source>
        <dbReference type="ARBA" id="ARBA00023125"/>
    </source>
</evidence>
<dbReference type="EMBL" id="JAAONZ010000001">
    <property type="protein sequence ID" value="NHO64003.1"/>
    <property type="molecule type" value="Genomic_DNA"/>
</dbReference>
<dbReference type="InterPro" id="IPR036390">
    <property type="entry name" value="WH_DNA-bd_sf"/>
</dbReference>
<organism evidence="5 6">
    <name type="scientific">Pseudomaricurvus hydrocarbonicus</name>
    <dbReference type="NCBI Taxonomy" id="1470433"/>
    <lineage>
        <taxon>Bacteria</taxon>
        <taxon>Pseudomonadati</taxon>
        <taxon>Pseudomonadota</taxon>
        <taxon>Gammaproteobacteria</taxon>
        <taxon>Cellvibrionales</taxon>
        <taxon>Cellvibrionaceae</taxon>
        <taxon>Pseudomaricurvus</taxon>
    </lineage>
</organism>
<dbReference type="SMART" id="SM00344">
    <property type="entry name" value="HTH_ASNC"/>
    <property type="match status" value="1"/>
</dbReference>
<dbReference type="Pfam" id="PF13412">
    <property type="entry name" value="HTH_24"/>
    <property type="match status" value="1"/>
</dbReference>
<dbReference type="PANTHER" id="PTHR30154">
    <property type="entry name" value="LEUCINE-RESPONSIVE REGULATORY PROTEIN"/>
    <property type="match status" value="1"/>
</dbReference>
<name>A0A9E5JR41_9GAMM</name>
<evidence type="ECO:0000313" key="5">
    <source>
        <dbReference type="EMBL" id="NHO64003.1"/>
    </source>
</evidence>
<comment type="caution">
    <text evidence="5">The sequence shown here is derived from an EMBL/GenBank/DDBJ whole genome shotgun (WGS) entry which is preliminary data.</text>
</comment>
<accession>A0A9E5JR41</accession>
<dbReference type="GO" id="GO:0043200">
    <property type="term" value="P:response to amino acid"/>
    <property type="evidence" value="ECO:0007669"/>
    <property type="project" value="TreeGrafter"/>
</dbReference>
<evidence type="ECO:0000259" key="4">
    <source>
        <dbReference type="PROSITE" id="PS50956"/>
    </source>
</evidence>
<keyword evidence="6" id="KW-1185">Reference proteome</keyword>
<dbReference type="PROSITE" id="PS50956">
    <property type="entry name" value="HTH_ASNC_2"/>
    <property type="match status" value="1"/>
</dbReference>
<dbReference type="RefSeq" id="WP_167180595.1">
    <property type="nucleotide sequence ID" value="NZ_JAAONZ010000001.1"/>
</dbReference>
<dbReference type="InterPro" id="IPR011991">
    <property type="entry name" value="ArsR-like_HTH"/>
</dbReference>
<proteinExistence type="predicted"/>
<evidence type="ECO:0000313" key="6">
    <source>
        <dbReference type="Proteomes" id="UP000787472"/>
    </source>
</evidence>
<dbReference type="CDD" id="cd00090">
    <property type="entry name" value="HTH_ARSR"/>
    <property type="match status" value="1"/>
</dbReference>
<dbReference type="SUPFAM" id="SSF54909">
    <property type="entry name" value="Dimeric alpha+beta barrel"/>
    <property type="match status" value="1"/>
</dbReference>
<keyword evidence="2" id="KW-0238">DNA-binding</keyword>
<dbReference type="Pfam" id="PF01037">
    <property type="entry name" value="AsnC_trans_reg"/>
    <property type="match status" value="1"/>
</dbReference>
<reference evidence="5" key="1">
    <citation type="submission" date="2020-03" db="EMBL/GenBank/DDBJ databases">
        <authorList>
            <person name="Guo F."/>
        </authorList>
    </citation>
    <scope>NUCLEOTIDE SEQUENCE</scope>
    <source>
        <strain evidence="5">JCM 30134</strain>
    </source>
</reference>
<gene>
    <name evidence="5" type="ORF">G8770_00395</name>
</gene>
<sequence length="161" mass="18152">MSDGHQLDDFDMKILKALQENADYSMNELGDLVGLSHTPCWRRIKRLEAEGFIKGKVTLLEASKLNLSVTVHAYITIKNHDESSLNAFESAVLAVKEVVECYSTTGDKDYLLRVVVNSVDHYEQLLKQTLVHLPNLDSVNSTFALKQVKYTTALPLDSIRR</sequence>
<dbReference type="InterPro" id="IPR019888">
    <property type="entry name" value="Tscrpt_reg_AsnC-like"/>
</dbReference>
<feature type="domain" description="HTH asnC-type" evidence="4">
    <location>
        <begin position="7"/>
        <end position="68"/>
    </location>
</feature>
<dbReference type="SUPFAM" id="SSF46785">
    <property type="entry name" value="Winged helix' DNA-binding domain"/>
    <property type="match status" value="1"/>
</dbReference>
<dbReference type="PROSITE" id="PS00519">
    <property type="entry name" value="HTH_ASNC_1"/>
    <property type="match status" value="1"/>
</dbReference>
<protein>
    <submittedName>
        <fullName evidence="5">Lrp/AsnC family transcriptional regulator</fullName>
    </submittedName>
</protein>
<dbReference type="InterPro" id="IPR019885">
    <property type="entry name" value="Tscrpt_reg_HTH_AsnC-type_CS"/>
</dbReference>
<dbReference type="InterPro" id="IPR036388">
    <property type="entry name" value="WH-like_DNA-bd_sf"/>
</dbReference>
<evidence type="ECO:0000256" key="3">
    <source>
        <dbReference type="ARBA" id="ARBA00023163"/>
    </source>
</evidence>
<dbReference type="PANTHER" id="PTHR30154:SF34">
    <property type="entry name" value="TRANSCRIPTIONAL REGULATOR AZLB"/>
    <property type="match status" value="1"/>
</dbReference>
<dbReference type="InterPro" id="IPR019887">
    <property type="entry name" value="Tscrpt_reg_AsnC/Lrp_C"/>
</dbReference>
<dbReference type="PRINTS" id="PR00033">
    <property type="entry name" value="HTHASNC"/>
</dbReference>
<dbReference type="GO" id="GO:0006355">
    <property type="term" value="P:regulation of DNA-templated transcription"/>
    <property type="evidence" value="ECO:0007669"/>
    <property type="project" value="UniProtKB-ARBA"/>
</dbReference>